<keyword evidence="4" id="KW-0812">Transmembrane</keyword>
<keyword evidence="2 3" id="KW-0408">Iron</keyword>
<feature type="domain" description="Cytochrome c" evidence="5">
    <location>
        <begin position="142"/>
        <end position="304"/>
    </location>
</feature>
<proteinExistence type="predicted"/>
<dbReference type="EMBL" id="CP133659">
    <property type="protein sequence ID" value="WMW67003.1"/>
    <property type="molecule type" value="Genomic_DNA"/>
</dbReference>
<dbReference type="RefSeq" id="WP_309542848.1">
    <property type="nucleotide sequence ID" value="NZ_CP133659.1"/>
</dbReference>
<keyword evidence="7" id="KW-1185">Reference proteome</keyword>
<dbReference type="PROSITE" id="PS51007">
    <property type="entry name" value="CYTC"/>
    <property type="match status" value="1"/>
</dbReference>
<feature type="transmembrane region" description="Helical" evidence="4">
    <location>
        <begin position="217"/>
        <end position="240"/>
    </location>
</feature>
<dbReference type="InterPro" id="IPR009056">
    <property type="entry name" value="Cyt_c-like_dom"/>
</dbReference>
<keyword evidence="1 3" id="KW-0479">Metal-binding</keyword>
<organism evidence="6 7">
    <name type="scientific">Nitratidesulfovibrio liaohensis</name>
    <dbReference type="NCBI Taxonomy" id="2604158"/>
    <lineage>
        <taxon>Bacteria</taxon>
        <taxon>Pseudomonadati</taxon>
        <taxon>Thermodesulfobacteriota</taxon>
        <taxon>Desulfovibrionia</taxon>
        <taxon>Desulfovibrionales</taxon>
        <taxon>Desulfovibrionaceae</taxon>
        <taxon>Nitratidesulfovibrio</taxon>
    </lineage>
</organism>
<evidence type="ECO:0000256" key="4">
    <source>
        <dbReference type="SAM" id="Phobius"/>
    </source>
</evidence>
<evidence type="ECO:0000313" key="7">
    <source>
        <dbReference type="Proteomes" id="UP001180616"/>
    </source>
</evidence>
<evidence type="ECO:0000256" key="1">
    <source>
        <dbReference type="ARBA" id="ARBA00022723"/>
    </source>
</evidence>
<protein>
    <submittedName>
        <fullName evidence="6">DUF3365 domain-containing protein</fullName>
    </submittedName>
</protein>
<evidence type="ECO:0000313" key="6">
    <source>
        <dbReference type="EMBL" id="WMW67003.1"/>
    </source>
</evidence>
<reference evidence="6" key="1">
    <citation type="submission" date="2023-09" db="EMBL/GenBank/DDBJ databases">
        <authorList>
            <consortium name="CW5 consortium"/>
            <person name="Lu C.-W."/>
        </authorList>
    </citation>
    <scope>NUCLEOTIDE SEQUENCE</scope>
    <source>
        <strain evidence="6">KPS</strain>
    </source>
</reference>
<keyword evidence="4" id="KW-1133">Transmembrane helix</keyword>
<dbReference type="Pfam" id="PF11845">
    <property type="entry name" value="Tll0287-like"/>
    <property type="match status" value="1"/>
</dbReference>
<keyword evidence="4" id="KW-0472">Membrane</keyword>
<dbReference type="Proteomes" id="UP001180616">
    <property type="component" value="Chromosome"/>
</dbReference>
<evidence type="ECO:0000259" key="5">
    <source>
        <dbReference type="PROSITE" id="PS51007"/>
    </source>
</evidence>
<feature type="transmembrane region" description="Helical" evidence="4">
    <location>
        <begin position="12"/>
        <end position="36"/>
    </location>
</feature>
<name>A0ABY9R863_9BACT</name>
<evidence type="ECO:0000256" key="3">
    <source>
        <dbReference type="PROSITE-ProRule" id="PRU00433"/>
    </source>
</evidence>
<keyword evidence="3" id="KW-0349">Heme</keyword>
<dbReference type="InterPro" id="IPR021796">
    <property type="entry name" value="Tll0287-like_dom"/>
</dbReference>
<accession>A0ABY9R863</accession>
<sequence>MYIPKPHTLQHKFLAGLAVAVIGLGGLFATVLYMHLRTVLEEEVHAKARLVFSQIDAIQGFVREALRPRMMETHPGEFIIEAMSSSYISRQVMDRMDSDGAGHIYRRVAMGARNPDFEATPHERGLISHFRLHPEQSLWTGYDTVGGKQYYVIARPVAFAAPCMTCHGDPADAPPQLVEMYGNRGFGQELDGIAGLDYVGVPVSDAVSHLRQSITTYFAFLIVCALIFFSSANVVFRVLVVRNLRRLTGVFRRTLGDGVDGPDGGDGAGGSDGTVAGERPAALIARLEQGDEIEELVDGIEQVAHHLADARARLQSYADNLRQMVDERTADLSREAGERRADVDLFVKLFEDMRGLRTRDKLWRYALPQIARRFGARRIAYVCTFASHNFYAWPERDRRPDLPVPLADVLTGGCALLRGASIFVPVEAQAGAAEGLLCLQWDDADDAARQNLDVLAALGRQLGTVAENLSALDRLVRHMDVLQSVFEGIREPLALVDGSGSVIIANEGARRLSLELSGGSAPSGDLLAAREAATEDACPVPKPVEPTGLVGPVRQAKPLKSANLAELAELAKLEPLDVP</sequence>
<evidence type="ECO:0000256" key="2">
    <source>
        <dbReference type="ARBA" id="ARBA00023004"/>
    </source>
</evidence>
<gene>
    <name evidence="6" type="ORF">KPS_001643</name>
</gene>